<comment type="similarity">
    <text evidence="1">Belongs to the glycosyltransferase 2 family.</text>
</comment>
<evidence type="ECO:0000259" key="4">
    <source>
        <dbReference type="Pfam" id="PF00535"/>
    </source>
</evidence>
<dbReference type="Gene3D" id="3.90.550.10">
    <property type="entry name" value="Spore Coat Polysaccharide Biosynthesis Protein SpsA, Chain A"/>
    <property type="match status" value="1"/>
</dbReference>
<evidence type="ECO:0000256" key="1">
    <source>
        <dbReference type="ARBA" id="ARBA00006739"/>
    </source>
</evidence>
<accession>A0A6G8RYB0</accession>
<protein>
    <submittedName>
        <fullName evidence="5">Glycosyltransferase family 2 protein</fullName>
    </submittedName>
</protein>
<evidence type="ECO:0000256" key="2">
    <source>
        <dbReference type="ARBA" id="ARBA00022676"/>
    </source>
</evidence>
<dbReference type="InterPro" id="IPR029044">
    <property type="entry name" value="Nucleotide-diphossugar_trans"/>
</dbReference>
<dbReference type="PANTHER" id="PTHR43179:SF12">
    <property type="entry name" value="GALACTOFURANOSYLTRANSFERASE GLFT2"/>
    <property type="match status" value="1"/>
</dbReference>
<name>A0A6G8RYB0_9GAMM</name>
<evidence type="ECO:0000256" key="3">
    <source>
        <dbReference type="ARBA" id="ARBA00022679"/>
    </source>
</evidence>
<dbReference type="InterPro" id="IPR001173">
    <property type="entry name" value="Glyco_trans_2-like"/>
</dbReference>
<proteinExistence type="inferred from homology"/>
<gene>
    <name evidence="5" type="ORF">G8E00_13345</name>
</gene>
<dbReference type="PANTHER" id="PTHR43179">
    <property type="entry name" value="RHAMNOSYLTRANSFERASE WBBL"/>
    <property type="match status" value="1"/>
</dbReference>
<dbReference type="Proteomes" id="UP000502297">
    <property type="component" value="Chromosome"/>
</dbReference>
<dbReference type="Pfam" id="PF00535">
    <property type="entry name" value="Glycos_transf_2"/>
    <property type="match status" value="1"/>
</dbReference>
<evidence type="ECO:0000313" key="6">
    <source>
        <dbReference type="Proteomes" id="UP000502297"/>
    </source>
</evidence>
<dbReference type="AlphaFoldDB" id="A0A6G8RYB0"/>
<dbReference type="KEGG" id="asha:G8E00_13345"/>
<dbReference type="SUPFAM" id="SSF53448">
    <property type="entry name" value="Nucleotide-diphospho-sugar transferases"/>
    <property type="match status" value="1"/>
</dbReference>
<keyword evidence="6" id="KW-1185">Reference proteome</keyword>
<keyword evidence="3 5" id="KW-0808">Transferase</keyword>
<evidence type="ECO:0000313" key="5">
    <source>
        <dbReference type="EMBL" id="QIO06855.1"/>
    </source>
</evidence>
<sequence length="295" mass="34745">MQLSILIVNYNTENYIEKFLNDLNDQTLSSDFYEVIITNNVQNEKLRSTILNNTKIQNLNIKIVDSERNLGFGRAMNLAAKIAQGHQLLIANPDLRMLENNYLEKLLKSAESHNNYGIITTQILNDDNKDTSEYRFYEFGNNLGYDNQTNWFCGALLLIKKEIFEKVSGFDPDFFMYCEDEDLCLRIKKLNLPLVKLDELSIYHKGGSSEPLKDYAFYHRWFKSKILFANKHYSSNDFKHILDNIENKAIKKYTLYKALRFTGIAKYKSRYDKWNAMKDCVQKTKIESVDWLYFK</sequence>
<reference evidence="5 6" key="1">
    <citation type="submission" date="2020-03" db="EMBL/GenBank/DDBJ databases">
        <authorList>
            <person name="Zhu W."/>
        </authorList>
    </citation>
    <scope>NUCLEOTIDE SEQUENCE [LARGE SCALE GENOMIC DNA]</scope>
    <source>
        <strain evidence="5 6">323-1</strain>
    </source>
</reference>
<organism evidence="5 6">
    <name type="scientific">Acinetobacter shaoyimingii</name>
    <dbReference type="NCBI Taxonomy" id="2715164"/>
    <lineage>
        <taxon>Bacteria</taxon>
        <taxon>Pseudomonadati</taxon>
        <taxon>Pseudomonadota</taxon>
        <taxon>Gammaproteobacteria</taxon>
        <taxon>Moraxellales</taxon>
        <taxon>Moraxellaceae</taxon>
        <taxon>Acinetobacter</taxon>
    </lineage>
</organism>
<dbReference type="EMBL" id="CP049801">
    <property type="protein sequence ID" value="QIO06855.1"/>
    <property type="molecule type" value="Genomic_DNA"/>
</dbReference>
<dbReference type="GO" id="GO:0016757">
    <property type="term" value="F:glycosyltransferase activity"/>
    <property type="evidence" value="ECO:0007669"/>
    <property type="project" value="UniProtKB-KW"/>
</dbReference>
<dbReference type="RefSeq" id="WP_166225343.1">
    <property type="nucleotide sequence ID" value="NZ_CP049801.1"/>
</dbReference>
<keyword evidence="2" id="KW-0328">Glycosyltransferase</keyword>
<feature type="domain" description="Glycosyltransferase 2-like" evidence="4">
    <location>
        <begin position="4"/>
        <end position="167"/>
    </location>
</feature>